<evidence type="ECO:0000313" key="3">
    <source>
        <dbReference type="EMBL" id="SEA14970.1"/>
    </source>
</evidence>
<dbReference type="PANTHER" id="PTHR38467:SF1">
    <property type="entry name" value="CONJUGATIVE TRANSFER: ASSEMBLY"/>
    <property type="match status" value="1"/>
</dbReference>
<dbReference type="Gene3D" id="3.40.50.300">
    <property type="entry name" value="P-loop containing nucleotide triphosphate hydrolases"/>
    <property type="match status" value="1"/>
</dbReference>
<dbReference type="Pfam" id="PF19044">
    <property type="entry name" value="P-loop_TraG"/>
    <property type="match status" value="1"/>
</dbReference>
<reference evidence="3 4" key="1">
    <citation type="submission" date="2016-10" db="EMBL/GenBank/DDBJ databases">
        <authorList>
            <person name="de Groot N.N."/>
        </authorList>
    </citation>
    <scope>NUCLEOTIDE SEQUENCE [LARGE SCALE GENOMIC DNA]</scope>
    <source>
        <strain evidence="3 4">Vu-144</strain>
    </source>
</reference>
<dbReference type="AlphaFoldDB" id="A0A1H3YU88"/>
<proteinExistence type="predicted"/>
<dbReference type="InterPro" id="IPR027417">
    <property type="entry name" value="P-loop_NTPase"/>
</dbReference>
<keyword evidence="4" id="KW-1185">Reference proteome</keyword>
<dbReference type="PANTHER" id="PTHR38467">
    <property type="match status" value="1"/>
</dbReference>
<dbReference type="Pfam" id="PF12991">
    <property type="entry name" value="DUF3875"/>
    <property type="match status" value="1"/>
</dbReference>
<dbReference type="InterPro" id="IPR024451">
    <property type="entry name" value="TraG_N_Bacteroidetes"/>
</dbReference>
<organism evidence="3 4">
    <name type="scientific">Arachidicoccus rhizosphaerae</name>
    <dbReference type="NCBI Taxonomy" id="551991"/>
    <lineage>
        <taxon>Bacteria</taxon>
        <taxon>Pseudomonadati</taxon>
        <taxon>Bacteroidota</taxon>
        <taxon>Chitinophagia</taxon>
        <taxon>Chitinophagales</taxon>
        <taxon>Chitinophagaceae</taxon>
        <taxon>Arachidicoccus</taxon>
    </lineage>
</organism>
<dbReference type="Proteomes" id="UP000199041">
    <property type="component" value="Unassembled WGS sequence"/>
</dbReference>
<dbReference type="SUPFAM" id="SSF52540">
    <property type="entry name" value="P-loop containing nucleoside triphosphate hydrolases"/>
    <property type="match status" value="1"/>
</dbReference>
<dbReference type="InterPro" id="IPR053155">
    <property type="entry name" value="F-pilin_assembly_TraC"/>
</dbReference>
<dbReference type="InterPro" id="IPR022509">
    <property type="entry name" value="Conjugation_ATPase_TraG"/>
</dbReference>
<sequence>MIPLVVVFSIVMAVLFLRSRLSDDGFVSLDESFPLWKVENDCILAKNGDITVCFRLTLPEIFSLSGAEYAALHGHWVKAIGILPAGTTLHKQDWFQEAGYKADFEQDGIAGNDGDDFISGCRERFFHERPYLQHESLLFITWTAGGSRPGNSAASNLLKKSIVPKGALDNKRMQELLETVGKFQKLLSDSGLIQIKRVFSPEITGGPDKPGLLERYLFLLKENDRPVLKDILLKPDWKIGAAFPELFTLADVEQLPAGCGPVMDYTKYATDKTRFSVGFAAPVGLLLPVNHVYNQYIRILDTSTTLKRLEGKRKRLQSLSAYSRENSIAKDATADYLNEAIGDNRLPVKAHFNLLAWTENRDGLKPLRGNVAAAISHLGAVPYQESAGAPQIWWAGLPGNEGAMPENECFDTFVEQASCFLNMETAYRSSDSPFGIRLGDRLSGLPVHVDISDEPMKKGMITNRNKIVVGGSGSGKSMFMNHLLRSYVSQGAHCIVVDVGHSYEGLCELLDGYYFTYTDEEPISFNPFYIPEGALLDTEKKESIKTLLVALWKQGDETFRRSEYVAISNALSGYYTFLKSTGTVFPCFDSFYEYLQTAFVRELQNDGVKDRDFDIDNFLYVLRPYYKGGEFDYLLNARENLDVMSQPFIVFELDNVKDHPILFPVITLIIMEMFISKMRKLKGVRKVIVIEEAWKAIARSGMAEFMKYLYKTVRKYYGEAVTVTQEIDDIISSPIIKEAIINNADCKILLDMKKFQNKFEAIQEVLGMSNKGRDLVLSINRANDPDRRYREVYIELGNQLMKVYRYEPSPEEFYAYSTEETDKLKVKRYTEKFGGDIKKGLAALVADMKSEGTA</sequence>
<accession>A0A1H3YU88</accession>
<dbReference type="NCBIfam" id="TIGR03783">
    <property type="entry name" value="Bac_Flav_CT_G"/>
    <property type="match status" value="1"/>
</dbReference>
<protein>
    <submittedName>
        <fullName evidence="3">Bacteroides conjugation system ATPase, TraG family</fullName>
    </submittedName>
</protein>
<feature type="domain" description="TraG P-loop" evidence="2">
    <location>
        <begin position="435"/>
        <end position="847"/>
    </location>
</feature>
<dbReference type="EMBL" id="FNQY01000009">
    <property type="protein sequence ID" value="SEA14970.1"/>
    <property type="molecule type" value="Genomic_DNA"/>
</dbReference>
<feature type="domain" description="TraG N-terminal Bacteroidetes" evidence="1">
    <location>
        <begin position="28"/>
        <end position="73"/>
    </location>
</feature>
<name>A0A1H3YU88_9BACT</name>
<evidence type="ECO:0000313" key="4">
    <source>
        <dbReference type="Proteomes" id="UP000199041"/>
    </source>
</evidence>
<dbReference type="RefSeq" id="WP_244518843.1">
    <property type="nucleotide sequence ID" value="NZ_FNQY01000009.1"/>
</dbReference>
<dbReference type="Gene3D" id="1.10.8.730">
    <property type="match status" value="1"/>
</dbReference>
<evidence type="ECO:0000259" key="1">
    <source>
        <dbReference type="Pfam" id="PF12991"/>
    </source>
</evidence>
<dbReference type="InterPro" id="IPR043964">
    <property type="entry name" value="P-loop_TraG"/>
</dbReference>
<dbReference type="STRING" id="551991.SAMN05192529_10950"/>
<evidence type="ECO:0000259" key="2">
    <source>
        <dbReference type="Pfam" id="PF19044"/>
    </source>
</evidence>
<gene>
    <name evidence="3" type="ORF">SAMN05192529_10950</name>
</gene>